<sequence>MTVIGLNKEIEDAGTGATTEFHRVCVIQINRRNGGISATFDSYVTQSKWEQGRQPVTVMQQTSLVLAENEAMGEMDLDTWIYNESVKVETDVYGNHNPLFGAVLMPKPAEA</sequence>
<dbReference type="Proteomes" id="UP000832011">
    <property type="component" value="Chromosome"/>
</dbReference>
<proteinExistence type="predicted"/>
<protein>
    <submittedName>
        <fullName evidence="1">Uncharacterized protein</fullName>
    </submittedName>
</protein>
<name>A0ABY4E0Y7_9NEIS</name>
<reference evidence="1 2" key="1">
    <citation type="journal article" date="2022" name="Res Sq">
        <title>Evolution of multicellular longitudinally dividing oral cavity symbionts (Neisseriaceae).</title>
        <authorList>
            <person name="Nyongesa S."/>
            <person name="Weber P."/>
            <person name="Bernet E."/>
            <person name="Pullido F."/>
            <person name="Nieckarz M."/>
            <person name="Delaby M."/>
            <person name="Nieves C."/>
            <person name="Viehboeck T."/>
            <person name="Krause N."/>
            <person name="Rivera-Millot A."/>
            <person name="Nakamura A."/>
            <person name="Vischer N."/>
            <person name="VanNieuwenhze M."/>
            <person name="Brun Y."/>
            <person name="Cava F."/>
            <person name="Bulgheresi S."/>
            <person name="Veyrier F."/>
        </authorList>
    </citation>
    <scope>NUCLEOTIDE SEQUENCE [LARGE SCALE GENOMIC DNA]</scope>
    <source>
        <strain evidence="1 2">SN4</strain>
    </source>
</reference>
<evidence type="ECO:0000313" key="1">
    <source>
        <dbReference type="EMBL" id="UOO89144.1"/>
    </source>
</evidence>
<gene>
    <name evidence="1" type="ORF">LVJ82_17135</name>
</gene>
<dbReference type="EMBL" id="CP091511">
    <property type="protein sequence ID" value="UOO89144.1"/>
    <property type="molecule type" value="Genomic_DNA"/>
</dbReference>
<organism evidence="1 2">
    <name type="scientific">Vitreoscilla massiliensis</name>
    <dbReference type="NCBI Taxonomy" id="1689272"/>
    <lineage>
        <taxon>Bacteria</taxon>
        <taxon>Pseudomonadati</taxon>
        <taxon>Pseudomonadota</taxon>
        <taxon>Betaproteobacteria</taxon>
        <taxon>Neisseriales</taxon>
        <taxon>Neisseriaceae</taxon>
        <taxon>Vitreoscilla</taxon>
    </lineage>
</organism>
<evidence type="ECO:0000313" key="2">
    <source>
        <dbReference type="Proteomes" id="UP000832011"/>
    </source>
</evidence>
<dbReference type="RefSeq" id="WP_058356848.1">
    <property type="nucleotide sequence ID" value="NZ_CABKVG010000010.1"/>
</dbReference>
<keyword evidence="2" id="KW-1185">Reference proteome</keyword>
<accession>A0ABY4E0Y7</accession>